<dbReference type="Proteomes" id="UP000011083">
    <property type="component" value="Unassembled WGS sequence"/>
</dbReference>
<accession>L8GLI0</accession>
<evidence type="ECO:0000313" key="2">
    <source>
        <dbReference type="Proteomes" id="UP000011083"/>
    </source>
</evidence>
<dbReference type="GeneID" id="14914602"/>
<dbReference type="RefSeq" id="XP_004335905.1">
    <property type="nucleotide sequence ID" value="XM_004335857.1"/>
</dbReference>
<name>L8GLI0_ACACF</name>
<dbReference type="KEGG" id="acan:ACA1_364180"/>
<keyword evidence="2" id="KW-1185">Reference proteome</keyword>
<organism evidence="1 2">
    <name type="scientific">Acanthamoeba castellanii (strain ATCC 30010 / Neff)</name>
    <dbReference type="NCBI Taxonomy" id="1257118"/>
    <lineage>
        <taxon>Eukaryota</taxon>
        <taxon>Amoebozoa</taxon>
        <taxon>Discosea</taxon>
        <taxon>Longamoebia</taxon>
        <taxon>Centramoebida</taxon>
        <taxon>Acanthamoebidae</taxon>
        <taxon>Acanthamoeba</taxon>
    </lineage>
</organism>
<proteinExistence type="predicted"/>
<evidence type="ECO:0000313" key="1">
    <source>
        <dbReference type="EMBL" id="ELR13892.1"/>
    </source>
</evidence>
<dbReference type="EMBL" id="KB008073">
    <property type="protein sequence ID" value="ELR13892.1"/>
    <property type="molecule type" value="Genomic_DNA"/>
</dbReference>
<protein>
    <submittedName>
        <fullName evidence="1">Uncharacterized protein</fullName>
    </submittedName>
</protein>
<gene>
    <name evidence="1" type="ORF">ACA1_364180</name>
</gene>
<sequence length="283" mass="31127">MCVWMLVCSGGRYFNVGPPSSSPFPLAAWTTGGLRERFESETEDRRGRTTAIASQAHDRHDFDWCGSGGLFDDEDAYKAWHIKSWHEGEPCRQLSCPAAARSVAGLHVWPPELAAVAGWANGHFLTQEAGGLLYFHLVNGVVLSSWRIESSGVVRESFCRAPLSRLTPSDVFAANATELPSGQKVSARSRQETTTDHHTLQLCAVMTHDQFLAGLAQWTNRDKQCVVSPTGVHVLYDAGRGFPHVRQCRVYHLDAGSVARSNREFVLDGDGDKVAFFPARRAG</sequence>
<dbReference type="VEuPathDB" id="AmoebaDB:ACA1_364180"/>
<reference evidence="1 2" key="1">
    <citation type="journal article" date="2013" name="Genome Biol.">
        <title>Genome of Acanthamoeba castellanii highlights extensive lateral gene transfer and early evolution of tyrosine kinase signaling.</title>
        <authorList>
            <person name="Clarke M."/>
            <person name="Lohan A.J."/>
            <person name="Liu B."/>
            <person name="Lagkouvardos I."/>
            <person name="Roy S."/>
            <person name="Zafar N."/>
            <person name="Bertelli C."/>
            <person name="Schilde C."/>
            <person name="Kianianmomeni A."/>
            <person name="Burglin T.R."/>
            <person name="Frech C."/>
            <person name="Turcotte B."/>
            <person name="Kopec K.O."/>
            <person name="Synnott J.M."/>
            <person name="Choo C."/>
            <person name="Paponov I."/>
            <person name="Finkler A."/>
            <person name="Soon Heng Tan C."/>
            <person name="Hutchins A.P."/>
            <person name="Weinmeier T."/>
            <person name="Rattei T."/>
            <person name="Chu J.S."/>
            <person name="Gimenez G."/>
            <person name="Irimia M."/>
            <person name="Rigden D.J."/>
            <person name="Fitzpatrick D.A."/>
            <person name="Lorenzo-Morales J."/>
            <person name="Bateman A."/>
            <person name="Chiu C.H."/>
            <person name="Tang P."/>
            <person name="Hegemann P."/>
            <person name="Fromm H."/>
            <person name="Raoult D."/>
            <person name="Greub G."/>
            <person name="Miranda-Saavedra D."/>
            <person name="Chen N."/>
            <person name="Nash P."/>
            <person name="Ginger M.L."/>
            <person name="Horn M."/>
            <person name="Schaap P."/>
            <person name="Caler L."/>
            <person name="Loftus B."/>
        </authorList>
    </citation>
    <scope>NUCLEOTIDE SEQUENCE [LARGE SCALE GENOMIC DNA]</scope>
    <source>
        <strain evidence="1 2">Neff</strain>
    </source>
</reference>
<dbReference type="AlphaFoldDB" id="L8GLI0"/>